<dbReference type="EC" id="3.6.1.15" evidence="2"/>
<dbReference type="GO" id="GO:0017111">
    <property type="term" value="F:ribonucleoside triphosphate phosphatase activity"/>
    <property type="evidence" value="ECO:0007669"/>
    <property type="project" value="UniProtKB-EC"/>
</dbReference>
<dbReference type="GO" id="GO:0005858">
    <property type="term" value="C:axonemal dynein complex"/>
    <property type="evidence" value="ECO:0007669"/>
    <property type="project" value="TreeGrafter"/>
</dbReference>
<keyword evidence="2" id="KW-0378">Hydrolase</keyword>
<dbReference type="GO" id="GO:0045505">
    <property type="term" value="F:dynein intermediate chain binding"/>
    <property type="evidence" value="ECO:0007669"/>
    <property type="project" value="InterPro"/>
</dbReference>
<dbReference type="Proteomes" id="UP000276133">
    <property type="component" value="Unassembled WGS sequence"/>
</dbReference>
<dbReference type="PANTHER" id="PTHR46532">
    <property type="entry name" value="MALE FERTILITY FACTOR KL5"/>
    <property type="match status" value="1"/>
</dbReference>
<evidence type="ECO:0000259" key="1">
    <source>
        <dbReference type="Pfam" id="PF08385"/>
    </source>
</evidence>
<feature type="non-terminal residue" evidence="2">
    <location>
        <position position="447"/>
    </location>
</feature>
<keyword evidence="2" id="KW-0966">Cell projection</keyword>
<dbReference type="AlphaFoldDB" id="A0A3M7S2K6"/>
<reference evidence="2 3" key="1">
    <citation type="journal article" date="2018" name="Sci. Rep.">
        <title>Genomic signatures of local adaptation to the degree of environmental predictability in rotifers.</title>
        <authorList>
            <person name="Franch-Gras L."/>
            <person name="Hahn C."/>
            <person name="Garcia-Roger E.M."/>
            <person name="Carmona M.J."/>
            <person name="Serra M."/>
            <person name="Gomez A."/>
        </authorList>
    </citation>
    <scope>NUCLEOTIDE SEQUENCE [LARGE SCALE GENOMIC DNA]</scope>
    <source>
        <strain evidence="2">HYR1</strain>
    </source>
</reference>
<dbReference type="GO" id="GO:0051959">
    <property type="term" value="F:dynein light intermediate chain binding"/>
    <property type="evidence" value="ECO:0007669"/>
    <property type="project" value="InterPro"/>
</dbReference>
<dbReference type="InterPro" id="IPR013594">
    <property type="entry name" value="Dynein_heavy_tail"/>
</dbReference>
<keyword evidence="2" id="KW-0282">Flagellum</keyword>
<evidence type="ECO:0000313" key="2">
    <source>
        <dbReference type="EMBL" id="RNA30024.1"/>
    </source>
</evidence>
<proteinExistence type="predicted"/>
<dbReference type="InterPro" id="IPR026983">
    <property type="entry name" value="DHC"/>
</dbReference>
<protein>
    <submittedName>
        <fullName evidence="2">Dynein gamma flagellar outer arm-like</fullName>
        <ecNumber evidence="2">3.6.1.15</ecNumber>
    </submittedName>
</protein>
<feature type="domain" description="Dynein heavy chain tail" evidence="1">
    <location>
        <begin position="202"/>
        <end position="425"/>
    </location>
</feature>
<evidence type="ECO:0000313" key="3">
    <source>
        <dbReference type="Proteomes" id="UP000276133"/>
    </source>
</evidence>
<keyword evidence="2" id="KW-0969">Cilium</keyword>
<sequence length="447" mass="51826">MDERHWWIAQRAAQAFSIDASSGYLEKFICETSNFEKISNFLCMNGNNKLFFLSTKLESGTFGEITIYENLLRIPKQYLENLENTVILYFIRHDSIQEVSPTQIHKEVYCGEIKKVSHILHNVYSDLLLTMVETSNNWGSCNETSKAQILRNMEKYINSINEVSFDSQSQKNMMLKRVDTEALLELKQPRLNPDSPVIKYCEDLALEWMTTIENILSDICDERFIHQSVGPNSELERWQRKQRLLSSLTEQLKTKECKSVISALIAAKSKILKKWKIIDAGITDAQNECRDKVKFLESLKRPIDQFYQEATPTTCVTTALPGLCTAMRTVESVSRYYARQGYLGLLFTKVTNQLVNICKEYLLEEAQTVNNNQFFWPTIFKEIEEYHDLQKILETNDFSHIQKLKSTDSAEFSKFSDSLFQRLKSCLIVQAKYKEAFRNLRDSLGGN</sequence>
<dbReference type="GO" id="GO:0007018">
    <property type="term" value="P:microtubule-based movement"/>
    <property type="evidence" value="ECO:0007669"/>
    <property type="project" value="InterPro"/>
</dbReference>
<gene>
    <name evidence="2" type="ORF">BpHYR1_006989</name>
</gene>
<dbReference type="EMBL" id="REGN01002137">
    <property type="protein sequence ID" value="RNA30024.1"/>
    <property type="molecule type" value="Genomic_DNA"/>
</dbReference>
<comment type="caution">
    <text evidence="2">The sequence shown here is derived from an EMBL/GenBank/DDBJ whole genome shotgun (WGS) entry which is preliminary data.</text>
</comment>
<dbReference type="OrthoDB" id="286107at2759"/>
<name>A0A3M7S2K6_BRAPC</name>
<organism evidence="2 3">
    <name type="scientific">Brachionus plicatilis</name>
    <name type="common">Marine rotifer</name>
    <name type="synonym">Brachionus muelleri</name>
    <dbReference type="NCBI Taxonomy" id="10195"/>
    <lineage>
        <taxon>Eukaryota</taxon>
        <taxon>Metazoa</taxon>
        <taxon>Spiralia</taxon>
        <taxon>Gnathifera</taxon>
        <taxon>Rotifera</taxon>
        <taxon>Eurotatoria</taxon>
        <taxon>Monogononta</taxon>
        <taxon>Pseudotrocha</taxon>
        <taxon>Ploima</taxon>
        <taxon>Brachionidae</taxon>
        <taxon>Brachionus</taxon>
    </lineage>
</organism>
<dbReference type="Pfam" id="PF08385">
    <property type="entry name" value="DHC_N1"/>
    <property type="match status" value="1"/>
</dbReference>
<dbReference type="STRING" id="10195.A0A3M7S2K6"/>
<keyword evidence="3" id="KW-1185">Reference proteome</keyword>
<accession>A0A3M7S2K6</accession>
<dbReference type="PANTHER" id="PTHR46532:SF13">
    <property type="entry name" value="CYTOPLASMIC DYNEIN 1 HEAVY CHAIN 1"/>
    <property type="match status" value="1"/>
</dbReference>